<evidence type="ECO:0000256" key="1">
    <source>
        <dbReference type="SAM" id="MobiDB-lite"/>
    </source>
</evidence>
<feature type="region of interest" description="Disordered" evidence="1">
    <location>
        <begin position="1"/>
        <end position="23"/>
    </location>
</feature>
<dbReference type="Proteomes" id="UP000233769">
    <property type="component" value="Chromosome tk0001"/>
</dbReference>
<organism evidence="2 3">
    <name type="scientific">Methylorubrum extorquens</name>
    <name type="common">Methylobacterium dichloromethanicum</name>
    <name type="synonym">Methylobacterium extorquens</name>
    <dbReference type="NCBI Taxonomy" id="408"/>
    <lineage>
        <taxon>Bacteria</taxon>
        <taxon>Pseudomonadati</taxon>
        <taxon>Pseudomonadota</taxon>
        <taxon>Alphaproteobacteria</taxon>
        <taxon>Hyphomicrobiales</taxon>
        <taxon>Methylobacteriaceae</taxon>
        <taxon>Methylorubrum</taxon>
    </lineage>
</organism>
<accession>A0A2N9AZ20</accession>
<dbReference type="AlphaFoldDB" id="A0A2N9AZ20"/>
<evidence type="ECO:0000313" key="3">
    <source>
        <dbReference type="Proteomes" id="UP000233769"/>
    </source>
</evidence>
<dbReference type="EMBL" id="LT962688">
    <property type="protein sequence ID" value="SOR32548.1"/>
    <property type="molecule type" value="Genomic_DNA"/>
</dbReference>
<reference evidence="3" key="1">
    <citation type="submission" date="2017-10" db="EMBL/GenBank/DDBJ databases">
        <authorList>
            <person name="Regsiter A."/>
            <person name="William W."/>
        </authorList>
    </citation>
    <scope>NUCLEOTIDE SEQUENCE [LARGE SCALE GENOMIC DNA]</scope>
</reference>
<proteinExistence type="predicted"/>
<name>A0A2N9AZ20_METEX</name>
<evidence type="ECO:0000313" key="2">
    <source>
        <dbReference type="EMBL" id="SOR32548.1"/>
    </source>
</evidence>
<sequence>MNGGNGSKAERWLSGSNPMTAHHPKQTLMMSAMWQTGMPVCYGLTLTHQTGPRRAQVFRAS</sequence>
<gene>
    <name evidence="2" type="ORF">TK0001_5989</name>
</gene>
<protein>
    <submittedName>
        <fullName evidence="2">Uncharacterized protein</fullName>
    </submittedName>
</protein>